<organism evidence="2 3">
    <name type="scientific">Duganella margarita</name>
    <dbReference type="NCBI Taxonomy" id="2692170"/>
    <lineage>
        <taxon>Bacteria</taxon>
        <taxon>Pseudomonadati</taxon>
        <taxon>Pseudomonadota</taxon>
        <taxon>Betaproteobacteria</taxon>
        <taxon>Burkholderiales</taxon>
        <taxon>Oxalobacteraceae</taxon>
        <taxon>Telluria group</taxon>
        <taxon>Duganella</taxon>
    </lineage>
</organism>
<evidence type="ECO:0000313" key="2">
    <source>
        <dbReference type="EMBL" id="MYN42182.1"/>
    </source>
</evidence>
<gene>
    <name evidence="2" type="ORF">GTP55_22805</name>
</gene>
<comment type="caution">
    <text evidence="2">The sequence shown here is derived from an EMBL/GenBank/DDBJ whole genome shotgun (WGS) entry which is preliminary data.</text>
</comment>
<protein>
    <submittedName>
        <fullName evidence="2">(P)ppGpp synthetase</fullName>
    </submittedName>
</protein>
<name>A0ABW9WPR9_9BURK</name>
<dbReference type="InterPro" id="IPR052366">
    <property type="entry name" value="GTP_Pyrophosphokinase"/>
</dbReference>
<dbReference type="EMBL" id="WWCS01000018">
    <property type="protein sequence ID" value="MYN42182.1"/>
    <property type="molecule type" value="Genomic_DNA"/>
</dbReference>
<feature type="domain" description="RelA/SpoT" evidence="1">
    <location>
        <begin position="67"/>
        <end position="187"/>
    </location>
</feature>
<dbReference type="PANTHER" id="PTHR47837">
    <property type="entry name" value="GTP PYROPHOSPHOKINASE YJBM"/>
    <property type="match status" value="1"/>
</dbReference>
<dbReference type="Proteomes" id="UP000466332">
    <property type="component" value="Unassembled WGS sequence"/>
</dbReference>
<dbReference type="SMART" id="SM00954">
    <property type="entry name" value="RelA_SpoT"/>
    <property type="match status" value="1"/>
</dbReference>
<dbReference type="Gene3D" id="3.30.460.10">
    <property type="entry name" value="Beta Polymerase, domain 2"/>
    <property type="match status" value="1"/>
</dbReference>
<dbReference type="PANTHER" id="PTHR47837:SF1">
    <property type="entry name" value="GTP PYROPHOSPHOKINASE YJBM"/>
    <property type="match status" value="1"/>
</dbReference>
<accession>A0ABW9WPR9</accession>
<dbReference type="InterPro" id="IPR007685">
    <property type="entry name" value="RelA_SpoT"/>
</dbReference>
<dbReference type="InterPro" id="IPR043519">
    <property type="entry name" value="NT_sf"/>
</dbReference>
<proteinExistence type="predicted"/>
<evidence type="ECO:0000259" key="1">
    <source>
        <dbReference type="SMART" id="SM00954"/>
    </source>
</evidence>
<dbReference type="SUPFAM" id="SSF81301">
    <property type="entry name" value="Nucleotidyltransferase"/>
    <property type="match status" value="1"/>
</dbReference>
<dbReference type="CDD" id="cd05399">
    <property type="entry name" value="NT_Rel-Spo_like"/>
    <property type="match status" value="1"/>
</dbReference>
<reference evidence="2 3" key="1">
    <citation type="submission" date="2019-12" db="EMBL/GenBank/DDBJ databases">
        <title>Novel species isolated from a subtropical stream in China.</title>
        <authorList>
            <person name="Lu H."/>
        </authorList>
    </citation>
    <scope>NUCLEOTIDE SEQUENCE [LARGE SCALE GENOMIC DNA]</scope>
    <source>
        <strain evidence="2 3">FT109W</strain>
    </source>
</reference>
<dbReference type="RefSeq" id="WP_161047106.1">
    <property type="nucleotide sequence ID" value="NZ_WWCS01000018.1"/>
</dbReference>
<sequence>MYSGKQVIKAGEQLLIEDLKTSDPDTYFSAMDVLSYWRFSHEKPLDIAFTMLEGVAKQKDKSAIFAKRLKRYVSIVAKLRRFNQMKLKNMQDIGGCRAIVSNEKRLRQLVRELRKRPEFRTPSGKIRAKDYISEPKDDGYRGYHLIGNFPGDSADDLKSIEIQVRTALQHSWATALEIVDLFTGQALKSSSGDPKWKEFFALISGQFSIMESIHLFDTFNGRKKFESFSEAVISNDNNIEQCRATQSASNALAVISRFEAFAQSLKIFDQHLSESPFDGYALIEVDTKIRSVKFSHYSDDLVSLAEEAYIKAEKAVAESKNSVVALVSTTAIGGLKEAYPNYFGDSTSFVNYLYMVNKVALPPRKGSSWDNLVKRIFNIR</sequence>
<evidence type="ECO:0000313" key="3">
    <source>
        <dbReference type="Proteomes" id="UP000466332"/>
    </source>
</evidence>
<dbReference type="Pfam" id="PF04607">
    <property type="entry name" value="RelA_SpoT"/>
    <property type="match status" value="1"/>
</dbReference>
<keyword evidence="3" id="KW-1185">Reference proteome</keyword>